<sequence length="120" mass="13683">MHIEQLRNYCLNKPGVTEGCPFGPDTLVFKVAGKMFLLTGLDSQPLSFSAKCDPEYAVELREQHPHTIKGAYHMNKRHWNEVICNGELSDRALEDLISHSYELVVAGLRKQDREALRGDW</sequence>
<dbReference type="PANTHER" id="PTHR35145">
    <property type="entry name" value="CYTOPLASMIC PROTEIN-RELATED"/>
    <property type="match status" value="1"/>
</dbReference>
<protein>
    <submittedName>
        <fullName evidence="1">Predicted DNA-binding protein, MmcQ/YjbR family</fullName>
    </submittedName>
</protein>
<proteinExistence type="predicted"/>
<evidence type="ECO:0000313" key="2">
    <source>
        <dbReference type="Proteomes" id="UP000198916"/>
    </source>
</evidence>
<dbReference type="InterPro" id="IPR038056">
    <property type="entry name" value="YjbR-like_sf"/>
</dbReference>
<dbReference type="EMBL" id="FNZR01000007">
    <property type="protein sequence ID" value="SEL60734.1"/>
    <property type="molecule type" value="Genomic_DNA"/>
</dbReference>
<dbReference type="RefSeq" id="WP_090607153.1">
    <property type="nucleotide sequence ID" value="NZ_FNZR01000007.1"/>
</dbReference>
<accession>A0A1H7RLP5</accession>
<gene>
    <name evidence="1" type="ORF">SAMN05421740_107170</name>
</gene>
<dbReference type="InterPro" id="IPR058532">
    <property type="entry name" value="YjbR/MT2646/Rv2570-like"/>
</dbReference>
<dbReference type="Proteomes" id="UP000198916">
    <property type="component" value="Unassembled WGS sequence"/>
</dbReference>
<dbReference type="Pfam" id="PF04237">
    <property type="entry name" value="YjbR"/>
    <property type="match status" value="1"/>
</dbReference>
<keyword evidence="1" id="KW-0238">DNA-binding</keyword>
<dbReference type="InterPro" id="IPR007351">
    <property type="entry name" value="YjbR"/>
</dbReference>
<dbReference type="PANTHER" id="PTHR35145:SF1">
    <property type="entry name" value="CYTOPLASMIC PROTEIN"/>
    <property type="match status" value="1"/>
</dbReference>
<dbReference type="GO" id="GO:0003677">
    <property type="term" value="F:DNA binding"/>
    <property type="evidence" value="ECO:0007669"/>
    <property type="project" value="UniProtKB-KW"/>
</dbReference>
<dbReference type="STRING" id="332977.SAMN05421740_107170"/>
<dbReference type="Gene3D" id="3.90.1150.30">
    <property type="match status" value="1"/>
</dbReference>
<dbReference type="OrthoDB" id="9789813at2"/>
<keyword evidence="2" id="KW-1185">Reference proteome</keyword>
<reference evidence="2" key="1">
    <citation type="submission" date="2016-10" db="EMBL/GenBank/DDBJ databases">
        <authorList>
            <person name="Varghese N."/>
            <person name="Submissions S."/>
        </authorList>
    </citation>
    <scope>NUCLEOTIDE SEQUENCE [LARGE SCALE GENOMIC DNA]</scope>
    <source>
        <strain evidence="2">Jip14</strain>
    </source>
</reference>
<organism evidence="1 2">
    <name type="scientific">Parapedobacter koreensis</name>
    <dbReference type="NCBI Taxonomy" id="332977"/>
    <lineage>
        <taxon>Bacteria</taxon>
        <taxon>Pseudomonadati</taxon>
        <taxon>Bacteroidota</taxon>
        <taxon>Sphingobacteriia</taxon>
        <taxon>Sphingobacteriales</taxon>
        <taxon>Sphingobacteriaceae</taxon>
        <taxon>Parapedobacter</taxon>
    </lineage>
</organism>
<name>A0A1H7RLP5_9SPHI</name>
<dbReference type="SUPFAM" id="SSF142906">
    <property type="entry name" value="YjbR-like"/>
    <property type="match status" value="1"/>
</dbReference>
<evidence type="ECO:0000313" key="1">
    <source>
        <dbReference type="EMBL" id="SEL60734.1"/>
    </source>
</evidence>
<dbReference type="AlphaFoldDB" id="A0A1H7RLP5"/>